<evidence type="ECO:0000259" key="3">
    <source>
        <dbReference type="PROSITE" id="PS50222"/>
    </source>
</evidence>
<accession>A0A834HDR5</accession>
<dbReference type="AlphaFoldDB" id="A0A834HDR5"/>
<reference evidence="4" key="1">
    <citation type="submission" date="2019-11" db="EMBL/GenBank/DDBJ databases">
        <authorList>
            <person name="Liu Y."/>
            <person name="Hou J."/>
            <person name="Li T.-Q."/>
            <person name="Guan C.-H."/>
            <person name="Wu X."/>
            <person name="Wu H.-Z."/>
            <person name="Ling F."/>
            <person name="Zhang R."/>
            <person name="Shi X.-G."/>
            <person name="Ren J.-P."/>
            <person name="Chen E.-F."/>
            <person name="Sun J.-M."/>
        </authorList>
    </citation>
    <scope>NUCLEOTIDE SEQUENCE</scope>
    <source>
        <strain evidence="4">Adult_tree_wgs_1</strain>
        <tissue evidence="4">Leaves</tissue>
    </source>
</reference>
<feature type="domain" description="EF-hand" evidence="3">
    <location>
        <begin position="1"/>
        <end position="28"/>
    </location>
</feature>
<protein>
    <recommendedName>
        <fullName evidence="3">EF-hand domain-containing protein</fullName>
    </recommendedName>
</protein>
<dbReference type="InterPro" id="IPR002048">
    <property type="entry name" value="EF_hand_dom"/>
</dbReference>
<evidence type="ECO:0000313" key="4">
    <source>
        <dbReference type="EMBL" id="KAF7151292.1"/>
    </source>
</evidence>
<dbReference type="SUPFAM" id="SSF47473">
    <property type="entry name" value="EF-hand"/>
    <property type="match status" value="1"/>
</dbReference>
<dbReference type="GO" id="GO:0005509">
    <property type="term" value="F:calcium ion binding"/>
    <property type="evidence" value="ECO:0007669"/>
    <property type="project" value="InterPro"/>
</dbReference>
<dbReference type="OrthoDB" id="26525at2759"/>
<evidence type="ECO:0000256" key="1">
    <source>
        <dbReference type="ARBA" id="ARBA00022723"/>
    </source>
</evidence>
<organism evidence="4 5">
    <name type="scientific">Rhododendron simsii</name>
    <name type="common">Sims's rhododendron</name>
    <dbReference type="NCBI Taxonomy" id="118357"/>
    <lineage>
        <taxon>Eukaryota</taxon>
        <taxon>Viridiplantae</taxon>
        <taxon>Streptophyta</taxon>
        <taxon>Embryophyta</taxon>
        <taxon>Tracheophyta</taxon>
        <taxon>Spermatophyta</taxon>
        <taxon>Magnoliopsida</taxon>
        <taxon>eudicotyledons</taxon>
        <taxon>Gunneridae</taxon>
        <taxon>Pentapetalae</taxon>
        <taxon>asterids</taxon>
        <taxon>Ericales</taxon>
        <taxon>Ericaceae</taxon>
        <taxon>Ericoideae</taxon>
        <taxon>Rhodoreae</taxon>
        <taxon>Rhododendron</taxon>
    </lineage>
</organism>
<evidence type="ECO:0000313" key="5">
    <source>
        <dbReference type="Proteomes" id="UP000626092"/>
    </source>
</evidence>
<evidence type="ECO:0000256" key="2">
    <source>
        <dbReference type="ARBA" id="ARBA00022737"/>
    </source>
</evidence>
<dbReference type="SMART" id="SM00054">
    <property type="entry name" value="EFh"/>
    <property type="match status" value="2"/>
</dbReference>
<name>A0A834HDR5_RHOSS</name>
<dbReference type="Proteomes" id="UP000626092">
    <property type="component" value="Unassembled WGS sequence"/>
</dbReference>
<keyword evidence="2" id="KW-0677">Repeat</keyword>
<feature type="domain" description="EF-hand" evidence="3">
    <location>
        <begin position="32"/>
        <end position="65"/>
    </location>
</feature>
<gene>
    <name evidence="4" type="ORF">RHSIM_Rhsim02G0136900</name>
</gene>
<proteinExistence type="predicted"/>
<dbReference type="InterPro" id="IPR039647">
    <property type="entry name" value="EF_hand_pair_protein_CML-like"/>
</dbReference>
<dbReference type="InterPro" id="IPR011992">
    <property type="entry name" value="EF-hand-dom_pair"/>
</dbReference>
<sequence>MMAEINKDGDGFIDLREVTEFHRNGTSTSPDAANKELRDAFDLYDKDGNRLISELLAVMKSLGEKCSLADCSMMIASIDVDSYGCVNYEEFKRMMKVGYGFVVTVGVVKQVAFVEHGACHYL</sequence>
<dbReference type="Gene3D" id="1.10.238.10">
    <property type="entry name" value="EF-hand"/>
    <property type="match status" value="1"/>
</dbReference>
<keyword evidence="5" id="KW-1185">Reference proteome</keyword>
<dbReference type="PROSITE" id="PS50222">
    <property type="entry name" value="EF_HAND_2"/>
    <property type="match status" value="2"/>
</dbReference>
<dbReference type="CDD" id="cd00051">
    <property type="entry name" value="EFh"/>
    <property type="match status" value="1"/>
</dbReference>
<dbReference type="EMBL" id="WJXA01000002">
    <property type="protein sequence ID" value="KAF7151292.1"/>
    <property type="molecule type" value="Genomic_DNA"/>
</dbReference>
<keyword evidence="1" id="KW-0479">Metal-binding</keyword>
<dbReference type="Pfam" id="PF13499">
    <property type="entry name" value="EF-hand_7"/>
    <property type="match status" value="1"/>
</dbReference>
<comment type="caution">
    <text evidence="4">The sequence shown here is derived from an EMBL/GenBank/DDBJ whole genome shotgun (WGS) entry which is preliminary data.</text>
</comment>
<dbReference type="PANTHER" id="PTHR10891">
    <property type="entry name" value="EF-HAND CALCIUM-BINDING DOMAIN CONTAINING PROTEIN"/>
    <property type="match status" value="1"/>
</dbReference>
<dbReference type="FunFam" id="1.10.238.10:FF:000001">
    <property type="entry name" value="Calmodulin 1"/>
    <property type="match status" value="1"/>
</dbReference>